<dbReference type="EMBL" id="MU565691">
    <property type="protein sequence ID" value="KAI5611487.1"/>
    <property type="molecule type" value="Genomic_DNA"/>
</dbReference>
<evidence type="ECO:0000256" key="5">
    <source>
        <dbReference type="ARBA" id="ARBA00023163"/>
    </source>
</evidence>
<dbReference type="SMART" id="SM00425">
    <property type="entry name" value="TBOX"/>
    <property type="match status" value="1"/>
</dbReference>
<keyword evidence="2" id="KW-0217">Developmental protein</keyword>
<feature type="compositionally biased region" description="Basic and acidic residues" evidence="7">
    <location>
        <begin position="1394"/>
        <end position="1403"/>
    </location>
</feature>
<feature type="region of interest" description="Disordered" evidence="7">
    <location>
        <begin position="1084"/>
        <end position="1204"/>
    </location>
</feature>
<feature type="compositionally biased region" description="Polar residues" evidence="7">
    <location>
        <begin position="1084"/>
        <end position="1103"/>
    </location>
</feature>
<dbReference type="GO" id="GO:0005634">
    <property type="term" value="C:nucleus"/>
    <property type="evidence" value="ECO:0007669"/>
    <property type="project" value="UniProtKB-SubCell"/>
</dbReference>
<feature type="compositionally biased region" description="Low complexity" evidence="7">
    <location>
        <begin position="637"/>
        <end position="649"/>
    </location>
</feature>
<dbReference type="PRINTS" id="PR00937">
    <property type="entry name" value="TBOX"/>
</dbReference>
<dbReference type="SUPFAM" id="SSF49417">
    <property type="entry name" value="p53-like transcription factors"/>
    <property type="match status" value="1"/>
</dbReference>
<evidence type="ECO:0000313" key="10">
    <source>
        <dbReference type="Proteomes" id="UP001205998"/>
    </source>
</evidence>
<dbReference type="GO" id="GO:0000978">
    <property type="term" value="F:RNA polymerase II cis-regulatory region sequence-specific DNA binding"/>
    <property type="evidence" value="ECO:0007669"/>
    <property type="project" value="InterPro"/>
</dbReference>
<dbReference type="Pfam" id="PF00907">
    <property type="entry name" value="T-box"/>
    <property type="match status" value="1"/>
</dbReference>
<dbReference type="InterPro" id="IPR001699">
    <property type="entry name" value="TF_T-box"/>
</dbReference>
<evidence type="ECO:0000256" key="4">
    <source>
        <dbReference type="ARBA" id="ARBA00023125"/>
    </source>
</evidence>
<feature type="region of interest" description="Disordered" evidence="7">
    <location>
        <begin position="1384"/>
        <end position="1403"/>
    </location>
</feature>
<feature type="compositionally biased region" description="Low complexity" evidence="7">
    <location>
        <begin position="722"/>
        <end position="735"/>
    </location>
</feature>
<feature type="region of interest" description="Disordered" evidence="7">
    <location>
        <begin position="1968"/>
        <end position="2000"/>
    </location>
</feature>
<evidence type="ECO:0000259" key="8">
    <source>
        <dbReference type="SMART" id="SM00425"/>
    </source>
</evidence>
<comment type="subcellular location">
    <subcellularLocation>
        <location evidence="1">Nucleus</location>
    </subcellularLocation>
</comment>
<dbReference type="GO" id="GO:0000785">
    <property type="term" value="C:chromatin"/>
    <property type="evidence" value="ECO:0007669"/>
    <property type="project" value="TreeGrafter"/>
</dbReference>
<dbReference type="GO" id="GO:0045893">
    <property type="term" value="P:positive regulation of DNA-templated transcription"/>
    <property type="evidence" value="ECO:0007669"/>
    <property type="project" value="InterPro"/>
</dbReference>
<feature type="compositionally biased region" description="Low complexity" evidence="7">
    <location>
        <begin position="1188"/>
        <end position="1199"/>
    </location>
</feature>
<sequence>MAIPHNQAIMVLRQEGTTTTTVPQTSACSLFVVVNQLHPGGGKQEKQTLFASTEVPLTQPTIGSCVANFNKVSSMSLSGMAASNTSNQLCNLPAESTCKGITVTLDNNNMWNEFFRCQTEMILTKQGRRMFPCCRFRISGLEPFQRYTLVMDMQPVDNYRYKWCDRRWETNGKADLHILRSFVHPDSPATGLDWMQNPVSFYKLKLTNNPLDRDGHIIINSMHRYIPRLHIIPGDTAVDVVHLDSPDIITFSFSQTEFFAVTAYQNLSITQLKIDYNPFAKGFRDEASNSRCTKPKSAPSTEKLESEVKSTKEATALNNLKTLFAKINTEKVTTTGDLKSVHCDGPRRVDLESPSMKRPWPGGLSELIKGAHVKMKRIPPEKNPNGNKEEMVVESLTSKENMDVASMDCISENISISDNTNEEYETLSISKNTDSSTLKNTTKSFSADSIQCKLNKAISSTPLNENVDTVLSETAALTEEASQSVVKPLDCGGEVKKKRAEPVPLPLLALFLQQLKSKTRPSRPKAKSEACSLLSQTDSSIHDTSVTENLPSSTASCNPSFITQFSIEPADSPTSQTIASSILTCTVASTEHETVSTPNPATDTLTGSRANVAPDTQQLSTPKKVSDTTSAFAHNSNPNTDTTPNTTPDTKIVSVILDASSDHVPNGHTAVTFDAPNNELLQSNVSSDKSTPEPGQDFSTVPCPDTVPNSVEQSPSPEVKTPSCAPSSPCISAPSSPDPFPPSMFSDRPIPPRKSLDPFPLCSSLDRPRPLLQAADPVPQKFITRTPPLKVPGPAVVGVTTEVNSPVVSPNPSTPKEFKKFGKTSKGKKYKVKQKKCGKSNMSENTEAIESLIPVPMQPNLEDVEGQLFVSFTSKKALEIHLGDEAKEEVLPKMTEDIKDEVHDEKESIDELEKVLLRDLKNMKYRQVIHPVLQAVGLKLNLLDVTLSIDLQYLGVCLPIPPPVLLAEGSSETCSSQVQFVSRTGKTTDITKIKGWREKFSTSSSVPGATTTSDTGQKNLSAFCSDMLDEYLESEGKLIDERAASFTQAVVTPVAYQLPTKSVSYVRTLDSVLKKQTLPLATTLSKPSATSRQTALTSKNKNVLSKRKRKISSVENTVSSMDKKLSGRSSKKSMKSNTSNSESIVPVAAPGLSQSKKPRKITIKRSQNSPKKPLKDSVSGASEGQNASSTSGSNQRSSSLPKTLVKLRDVEDGAVWEGKRRTYITMERADIALSCLVTAEGIMGGSPSTVIKRRAPPCLNDFCRLGCVCVSLVQERRQHHCGKAECMLGCDCLRRRVVLLKNEDTKGSSPISHAEENGTKVKKKNRISYILSGPDAAPEPVLHVKKLWVQQNDLDSEQLYIPDPSMPLHPQTVSQDLQKDMENFHPSPKRKAVRTVEGEGLSRGKNQESLDCARVRPFCGMKLSPCIQRQMNVRLSQDSLQEIEEGELRPPTQSGPMKRLEIVSKCKWPSEGSRNVVLRTVCERMAQDRLKQPFWIGKYQIQPTTKTIKETDEGSVITYKVVICQPHLEKSEEKYKEERIKQLEAQLIETIGKSEVKGLPLLSCVTPAGLLKAEKKSSGALGQIMVNGKLYPQAKLELGQMGALHPANRLAAYITGRVCVANKNEPKAAIPASKTSNMACTTSTKPSYPTFTTSTKTAYKFFTTPTSVSSTAVTSTLSSSIALDNSTDIDLFKTQPVLVHYHYRAQLKMSASFSPSISALSPGISESPKIAQKVNITYATSGSIVYLVCTERQWQLVLWLDVKLVFGEMDLEVSMIKYTMQNIIIKGVKSDMVIGSGMDDLRILYISEFLLLSFRKKLKLSCKWATLLHVPTSISLNKPQTSTTVNSFTVPSSATNNQKNSPLHSSNTDTVMESRSSPTATKLVTLNPGPKTLLICNKQNTVKIVPKLIKDSSTNPSKDLTLSVLEEHKTGEDPRITLTASSAQNSAAGHSANQGLELTSQSFLTLKNQDPKKLDNPVYFSSTPTKESLKENSHRSKMPPESVIFTDHSYTFEMKKTSTQSENPPDDADSSGSANSSTYHMLLKEVLNVDLVKDAEECGTIGAVQNTESGEESEEGAHMLEVEVNSECTELTEDSDMYSDTDTIPSIDRDDLCVGTHSKKQKNKEKQSVFSQTEKDDELVDIETFEERDEKSPVLFGQKQHDQKDEKKRRITLSKCFCNLQQTLNIEDTKVSKIIVLSKALKEIHTLIKQRHCLVNMQDKLRKKRAHYVEMVAQLSGENKASISQRLDEIIAKQKSLEIEDKADDAHLDFTKIDLNHSQGNALTKQKEIGTNCKAEHPSTSKRKHLKFQDQGTEKVSTNQKITAAKTSQSDKPTNSHPTPQQRKCPSAFPVLCEKTSPNILTHKKLQILPDDQACFTDFFSCLFVSQVIPVAKAAPCNEIITISRPLQPIETTSLGERQSTTPGVAAVSISLPSISHSLCVENPLPILQSQVFQLKSSPVNAPVDGMIFPKISSIVSLVQSEKLLTTPPDAAVMQTAESCNSSAGDVQQISSSNEATLVEKEQHLDKQLPEVLPKGSEHDVEVRIEEDLKEQTTDEENMPKPEQDDEHLMSLLDELVFLNQTSESQGAASSLTEADVLTELLTNKEVDVDRDDERSLSPLFLKLDEDLISSPSSKDEEMDDIPPKVDDLVKVIFGSESPPNSSESEVVAAASGDCTSVSVCHVKHDAPTPPPLLQMKTGGCTTLDSPKEQANMSWRPMPKLAPLGLKTQETGHPKLISSHAPKLDSKLPSLHN</sequence>
<feature type="region of interest" description="Disordered" evidence="7">
    <location>
        <begin position="591"/>
        <end position="649"/>
    </location>
</feature>
<dbReference type="InterPro" id="IPR036638">
    <property type="entry name" value="HLH_DNA-bd_sf"/>
</dbReference>
<dbReference type="InterPro" id="IPR036960">
    <property type="entry name" value="T-box_sf"/>
</dbReference>
<dbReference type="InterPro" id="IPR008967">
    <property type="entry name" value="p53-like_TF_DNA-bd_sf"/>
</dbReference>
<accession>A0AAD5FDI0</accession>
<dbReference type="GO" id="GO:0001708">
    <property type="term" value="P:cell fate specification"/>
    <property type="evidence" value="ECO:0007669"/>
    <property type="project" value="TreeGrafter"/>
</dbReference>
<gene>
    <name evidence="9" type="ORF">C0J50_4721</name>
</gene>
<dbReference type="FunFam" id="2.60.40.820:FF:000010">
    <property type="entry name" value="T-box transcription factor TBX6"/>
    <property type="match status" value="1"/>
</dbReference>
<protein>
    <submittedName>
        <fullName evidence="9">MAXprotein-associated protein isoform X5</fullName>
    </submittedName>
</protein>
<dbReference type="CDD" id="cd20195">
    <property type="entry name" value="T-box_MGA-like"/>
    <property type="match status" value="1"/>
</dbReference>
<dbReference type="InterPro" id="IPR046360">
    <property type="entry name" value="T-box_DNA-bd"/>
</dbReference>
<evidence type="ECO:0000256" key="2">
    <source>
        <dbReference type="ARBA" id="ARBA00022473"/>
    </source>
</evidence>
<dbReference type="GO" id="GO:0009653">
    <property type="term" value="P:anatomical structure morphogenesis"/>
    <property type="evidence" value="ECO:0007669"/>
    <property type="project" value="UniProtKB-ARBA"/>
</dbReference>
<feature type="non-terminal residue" evidence="9">
    <location>
        <position position="1"/>
    </location>
</feature>
<feature type="region of interest" description="Disordered" evidence="7">
    <location>
        <begin position="1840"/>
        <end position="1883"/>
    </location>
</feature>
<evidence type="ECO:0000256" key="7">
    <source>
        <dbReference type="SAM" id="MobiDB-lite"/>
    </source>
</evidence>
<feature type="domain" description="T-box" evidence="8">
    <location>
        <begin position="100"/>
        <end position="290"/>
    </location>
</feature>
<dbReference type="Gene3D" id="2.60.40.820">
    <property type="entry name" value="Transcription factor, T-box"/>
    <property type="match status" value="1"/>
</dbReference>
<keyword evidence="6" id="KW-0539">Nucleus</keyword>
<evidence type="ECO:0000256" key="1">
    <source>
        <dbReference type="ARBA" id="ARBA00004123"/>
    </source>
</evidence>
<feature type="compositionally biased region" description="Polar residues" evidence="7">
    <location>
        <begin position="591"/>
        <end position="636"/>
    </location>
</feature>
<feature type="region of interest" description="Disordered" evidence="7">
    <location>
        <begin position="2294"/>
        <end position="2346"/>
    </location>
</feature>
<comment type="caution">
    <text evidence="9">The sequence shown here is derived from an EMBL/GenBank/DDBJ whole genome shotgun (WGS) entry which is preliminary data.</text>
</comment>
<feature type="region of interest" description="Disordered" evidence="7">
    <location>
        <begin position="519"/>
        <end position="553"/>
    </location>
</feature>
<dbReference type="PANTHER" id="PTHR11267">
    <property type="entry name" value="T-BOX PROTEIN-RELATED"/>
    <property type="match status" value="1"/>
</dbReference>
<proteinExistence type="predicted"/>
<feature type="region of interest" description="Disordered" evidence="7">
    <location>
        <begin position="682"/>
        <end position="757"/>
    </location>
</feature>
<name>A0AAD5FDI0_SILAS</name>
<reference evidence="9" key="1">
    <citation type="submission" date="2018-07" db="EMBL/GenBank/DDBJ databases">
        <title>Comparative genomics of catfishes provides insights into carnivory and benthic adaptation.</title>
        <authorList>
            <person name="Zhang Y."/>
            <person name="Wang D."/>
            <person name="Peng Z."/>
            <person name="Zheng S."/>
            <person name="Shao F."/>
            <person name="Tao W."/>
        </authorList>
    </citation>
    <scope>NUCLEOTIDE SEQUENCE</scope>
    <source>
        <strain evidence="9">Chongqing</strain>
    </source>
</reference>
<feature type="compositionally biased region" description="Polar residues" evidence="7">
    <location>
        <begin position="707"/>
        <end position="716"/>
    </location>
</feature>
<dbReference type="Pfam" id="PF16059">
    <property type="entry name" value="MGA_dom"/>
    <property type="match status" value="1"/>
</dbReference>
<evidence type="ECO:0000256" key="3">
    <source>
        <dbReference type="ARBA" id="ARBA00023015"/>
    </source>
</evidence>
<keyword evidence="10" id="KW-1185">Reference proteome</keyword>
<keyword evidence="3" id="KW-0805">Transcription regulation</keyword>
<feature type="compositionally biased region" description="Polar residues" evidence="7">
    <location>
        <begin position="533"/>
        <end position="553"/>
    </location>
</feature>
<organism evidence="9 10">
    <name type="scientific">Silurus asotus</name>
    <name type="common">Amur catfish</name>
    <name type="synonym">Parasilurus asotus</name>
    <dbReference type="NCBI Taxonomy" id="30991"/>
    <lineage>
        <taxon>Eukaryota</taxon>
        <taxon>Metazoa</taxon>
        <taxon>Chordata</taxon>
        <taxon>Craniata</taxon>
        <taxon>Vertebrata</taxon>
        <taxon>Euteleostomi</taxon>
        <taxon>Actinopterygii</taxon>
        <taxon>Neopterygii</taxon>
        <taxon>Teleostei</taxon>
        <taxon>Ostariophysi</taxon>
        <taxon>Siluriformes</taxon>
        <taxon>Siluridae</taxon>
        <taxon>Silurus</taxon>
    </lineage>
</organism>
<dbReference type="Proteomes" id="UP001205998">
    <property type="component" value="Unassembled WGS sequence"/>
</dbReference>
<dbReference type="InterPro" id="IPR018186">
    <property type="entry name" value="TF_T-box_CS"/>
</dbReference>
<keyword evidence="4" id="KW-0238">DNA-binding</keyword>
<dbReference type="SUPFAM" id="SSF47459">
    <property type="entry name" value="HLH, helix-loop-helix DNA-binding domain"/>
    <property type="match status" value="1"/>
</dbReference>
<dbReference type="GO" id="GO:0000981">
    <property type="term" value="F:DNA-binding transcription factor activity, RNA polymerase II-specific"/>
    <property type="evidence" value="ECO:0007669"/>
    <property type="project" value="TreeGrafter"/>
</dbReference>
<evidence type="ECO:0000313" key="9">
    <source>
        <dbReference type="EMBL" id="KAI5611487.1"/>
    </source>
</evidence>
<dbReference type="InterPro" id="IPR032060">
    <property type="entry name" value="MGA_dom"/>
</dbReference>
<feature type="region of interest" description="Disordered" evidence="7">
    <location>
        <begin position="2724"/>
        <end position="2753"/>
    </location>
</feature>
<dbReference type="PROSITE" id="PS01264">
    <property type="entry name" value="TBOX_2"/>
    <property type="match status" value="1"/>
</dbReference>
<dbReference type="GO" id="GO:0060429">
    <property type="term" value="P:epithelium development"/>
    <property type="evidence" value="ECO:0007669"/>
    <property type="project" value="UniProtKB-ARBA"/>
</dbReference>
<dbReference type="GO" id="GO:0046983">
    <property type="term" value="F:protein dimerization activity"/>
    <property type="evidence" value="ECO:0007669"/>
    <property type="project" value="InterPro"/>
</dbReference>
<dbReference type="PANTHER" id="PTHR11267:SF32">
    <property type="entry name" value="MAX GENE-ASSOCIATED PROTEIN"/>
    <property type="match status" value="1"/>
</dbReference>
<evidence type="ECO:0000256" key="6">
    <source>
        <dbReference type="ARBA" id="ARBA00023242"/>
    </source>
</evidence>
<keyword evidence="5" id="KW-0804">Transcription</keyword>
<feature type="compositionally biased region" description="Polar residues" evidence="7">
    <location>
        <begin position="2310"/>
        <end position="2344"/>
    </location>
</feature>
<feature type="region of interest" description="Disordered" evidence="7">
    <location>
        <begin position="2015"/>
        <end position="2035"/>
    </location>
</feature>